<evidence type="ECO:0000256" key="1">
    <source>
        <dbReference type="SAM" id="Phobius"/>
    </source>
</evidence>
<evidence type="ECO:0000313" key="3">
    <source>
        <dbReference type="Proteomes" id="UP000647017"/>
    </source>
</evidence>
<evidence type="ECO:0008006" key="4">
    <source>
        <dbReference type="Google" id="ProtNLM"/>
    </source>
</evidence>
<keyword evidence="1" id="KW-0812">Transmembrane</keyword>
<name>A0ABQ4HV74_9ACTN</name>
<protein>
    <recommendedName>
        <fullName evidence="4">Vitamin K epoxide reductase family protein</fullName>
    </recommendedName>
</protein>
<feature type="transmembrane region" description="Helical" evidence="1">
    <location>
        <begin position="87"/>
        <end position="106"/>
    </location>
</feature>
<reference evidence="2 3" key="1">
    <citation type="submission" date="2021-01" db="EMBL/GenBank/DDBJ databases">
        <title>Whole genome shotgun sequence of Verrucosispora andamanensis NBRC 109075.</title>
        <authorList>
            <person name="Komaki H."/>
            <person name="Tamura T."/>
        </authorList>
    </citation>
    <scope>NUCLEOTIDE SEQUENCE [LARGE SCALE GENOMIC DNA]</scope>
    <source>
        <strain evidence="2 3">NBRC 109075</strain>
    </source>
</reference>
<dbReference type="EMBL" id="BOOZ01000013">
    <property type="protein sequence ID" value="GIJ09530.1"/>
    <property type="molecule type" value="Genomic_DNA"/>
</dbReference>
<organism evidence="2 3">
    <name type="scientific">Micromonospora andamanensis</name>
    <dbReference type="NCBI Taxonomy" id="1287068"/>
    <lineage>
        <taxon>Bacteria</taxon>
        <taxon>Bacillati</taxon>
        <taxon>Actinomycetota</taxon>
        <taxon>Actinomycetes</taxon>
        <taxon>Micromonosporales</taxon>
        <taxon>Micromonosporaceae</taxon>
        <taxon>Micromonospora</taxon>
    </lineage>
</organism>
<keyword evidence="1" id="KW-0472">Membrane</keyword>
<evidence type="ECO:0000313" key="2">
    <source>
        <dbReference type="EMBL" id="GIJ09530.1"/>
    </source>
</evidence>
<proteinExistence type="predicted"/>
<keyword evidence="3" id="KW-1185">Reference proteome</keyword>
<feature type="transmembrane region" description="Helical" evidence="1">
    <location>
        <begin position="52"/>
        <end position="75"/>
    </location>
</feature>
<gene>
    <name evidence="2" type="ORF">Van01_27440</name>
</gene>
<sequence length="110" mass="11719">MPVLARVRPWQAVAVASAVAVLAWAGFWYLALPRFEVCRAVAPAPAGCRVDARISAAWVWTTIVAVLYLAVVVAVRVRPGEHPRRSVALGTVALGVAALYGLWTVWQAGG</sequence>
<accession>A0ABQ4HV74</accession>
<comment type="caution">
    <text evidence="2">The sequence shown here is derived from an EMBL/GenBank/DDBJ whole genome shotgun (WGS) entry which is preliminary data.</text>
</comment>
<dbReference type="Proteomes" id="UP000647017">
    <property type="component" value="Unassembled WGS sequence"/>
</dbReference>
<feature type="transmembrane region" description="Helical" evidence="1">
    <location>
        <begin position="12"/>
        <end position="32"/>
    </location>
</feature>
<keyword evidence="1" id="KW-1133">Transmembrane helix</keyword>